<evidence type="ECO:0000313" key="2">
    <source>
        <dbReference type="EMBL" id="KAF4403232.1"/>
    </source>
</evidence>
<feature type="non-terminal residue" evidence="2">
    <location>
        <position position="466"/>
    </location>
</feature>
<reference evidence="2 3" key="1">
    <citation type="journal article" date="2020" name="bioRxiv">
        <title>Sequence and annotation of 42 cannabis genomes reveals extensive copy number variation in cannabinoid synthesis and pathogen resistance genes.</title>
        <authorList>
            <person name="Mckernan K.J."/>
            <person name="Helbert Y."/>
            <person name="Kane L.T."/>
            <person name="Ebling H."/>
            <person name="Zhang L."/>
            <person name="Liu B."/>
            <person name="Eaton Z."/>
            <person name="Mclaughlin S."/>
            <person name="Kingan S."/>
            <person name="Baybayan P."/>
            <person name="Concepcion G."/>
            <person name="Jordan M."/>
            <person name="Riva A."/>
            <person name="Barbazuk W."/>
            <person name="Harkins T."/>
        </authorList>
    </citation>
    <scope>NUCLEOTIDE SEQUENCE [LARGE SCALE GENOMIC DNA]</scope>
    <source>
        <strain evidence="3">cv. Jamaican Lion 4</strain>
        <tissue evidence="2">Leaf</tissue>
    </source>
</reference>
<dbReference type="SUPFAM" id="SSF53098">
    <property type="entry name" value="Ribonuclease H-like"/>
    <property type="match status" value="1"/>
</dbReference>
<dbReference type="InterPro" id="IPR012337">
    <property type="entry name" value="RNaseH-like_sf"/>
</dbReference>
<evidence type="ECO:0000313" key="3">
    <source>
        <dbReference type="Proteomes" id="UP000583929"/>
    </source>
</evidence>
<dbReference type="EMBL" id="JAATIQ010000005">
    <property type="protein sequence ID" value="KAF4403232.1"/>
    <property type="molecule type" value="Genomic_DNA"/>
</dbReference>
<dbReference type="PANTHER" id="PTHR32166">
    <property type="entry name" value="OSJNBA0013A04.12 PROTEIN"/>
    <property type="match status" value="1"/>
</dbReference>
<name>A0A7J6I6K2_CANSA</name>
<feature type="compositionally biased region" description="Basic and acidic residues" evidence="1">
    <location>
        <begin position="157"/>
        <end position="175"/>
    </location>
</feature>
<keyword evidence="3" id="KW-1185">Reference proteome</keyword>
<gene>
    <name evidence="2" type="ORF">G4B88_028003</name>
</gene>
<dbReference type="AlphaFoldDB" id="A0A7J6I6K2"/>
<feature type="compositionally biased region" description="Acidic residues" evidence="1">
    <location>
        <begin position="145"/>
        <end position="156"/>
    </location>
</feature>
<evidence type="ECO:0000256" key="1">
    <source>
        <dbReference type="SAM" id="MobiDB-lite"/>
    </source>
</evidence>
<organism evidence="2 3">
    <name type="scientific">Cannabis sativa</name>
    <name type="common">Hemp</name>
    <name type="synonym">Marijuana</name>
    <dbReference type="NCBI Taxonomy" id="3483"/>
    <lineage>
        <taxon>Eukaryota</taxon>
        <taxon>Viridiplantae</taxon>
        <taxon>Streptophyta</taxon>
        <taxon>Embryophyta</taxon>
        <taxon>Tracheophyta</taxon>
        <taxon>Spermatophyta</taxon>
        <taxon>Magnoliopsida</taxon>
        <taxon>eudicotyledons</taxon>
        <taxon>Gunneridae</taxon>
        <taxon>Pentapetalae</taxon>
        <taxon>rosids</taxon>
        <taxon>fabids</taxon>
        <taxon>Rosales</taxon>
        <taxon>Cannabaceae</taxon>
        <taxon>Cannabis</taxon>
    </lineage>
</organism>
<dbReference type="Proteomes" id="UP000583929">
    <property type="component" value="Unassembled WGS sequence"/>
</dbReference>
<comment type="caution">
    <text evidence="2">The sequence shown here is derived from an EMBL/GenBank/DDBJ whole genome shotgun (WGS) entry which is preliminary data.</text>
</comment>
<proteinExistence type="predicted"/>
<feature type="region of interest" description="Disordered" evidence="1">
    <location>
        <begin position="142"/>
        <end position="188"/>
    </location>
</feature>
<protein>
    <submittedName>
        <fullName evidence="2">Uncharacterized protein</fullName>
    </submittedName>
</protein>
<accession>A0A7J6I6K2</accession>
<dbReference type="PANTHER" id="PTHR32166:SF105">
    <property type="entry name" value="HAT DIMERIZATION DOMAIN-CONTAINING PROTEIN"/>
    <property type="match status" value="1"/>
</dbReference>
<sequence length="466" mass="53008">TLSVSLFPSYLELEVAPGHHHGTLLLSPSLAISTRQIKYNILLVRIFGNLGPGDNSKCINPHVLLHQLYYNIMPETHNQKVHSGSQFFPIQGYLNFHSNDDEELEVQVEYRSKGKQLMNDRNLAITCTPLRRADVKEISSFYAESDSDDEEDESEEVDLHHRSKEKLIDNDGKVGKDRRKSIKDMSLTSGSEPILKRSRLDSVFMNTFMDQTPECYRQVKVKTVSNKQSRKEVLSAICRFFYHAGVPLQASDSVYFYKMLELVGQHGQGLSLLDHRTELKRMFQSSKWVSSGYSKASDGKEVEKIVLNTGFWKKVHFVVKSVDPIMQVLQTVESGDSFSMPSIYYEMYRAKLAIKSFHGDDGSKYGPFLAVVENHWNSLFYHRLYMAAYFLNPAYRYQPDFVAHAEVVRGLNDCITRLEPDNAKRVTASMQLSDYTSAKADFGTELAISTRTDLDPGNPLYGNGTD</sequence>